<accession>A0A656QJS1</accession>
<dbReference type="Proteomes" id="UP000027451">
    <property type="component" value="Unassembled WGS sequence"/>
</dbReference>
<organism evidence="1 2">
    <name type="scientific">Caballeronia zhejiangensis</name>
    <dbReference type="NCBI Taxonomy" id="871203"/>
    <lineage>
        <taxon>Bacteria</taxon>
        <taxon>Pseudomonadati</taxon>
        <taxon>Pseudomonadota</taxon>
        <taxon>Betaproteobacteria</taxon>
        <taxon>Burkholderiales</taxon>
        <taxon>Burkholderiaceae</taxon>
        <taxon>Caballeronia</taxon>
    </lineage>
</organism>
<proteinExistence type="predicted"/>
<evidence type="ECO:0000313" key="2">
    <source>
        <dbReference type="Proteomes" id="UP000027451"/>
    </source>
</evidence>
<name>A0A656QJS1_9BURK</name>
<evidence type="ECO:0000313" key="1">
    <source>
        <dbReference type="EMBL" id="KDR30463.1"/>
    </source>
</evidence>
<comment type="caution">
    <text evidence="1">The sequence shown here is derived from an EMBL/GenBank/DDBJ whole genome shotgun (WGS) entry which is preliminary data.</text>
</comment>
<sequence>MDLSSKDSKTKFYLSSRPLVGGGEVHVRFENDGYVYYLFDRMVLARDESDSSAGVIAFRKGRKVFDRRCDNDASVRQRGYEVLPREEFRDIGAK</sequence>
<dbReference type="EMBL" id="JFHD01000009">
    <property type="protein sequence ID" value="KDR30463.1"/>
    <property type="molecule type" value="Genomic_DNA"/>
</dbReference>
<keyword evidence="2" id="KW-1185">Reference proteome</keyword>
<dbReference type="AlphaFoldDB" id="A0A656QJS1"/>
<protein>
    <submittedName>
        <fullName evidence="1">Uncharacterized protein</fullName>
    </submittedName>
</protein>
<reference evidence="1 2" key="1">
    <citation type="submission" date="2014-03" db="EMBL/GenBank/DDBJ databases">
        <title>Draft Genome Sequences of Four Burkholderia Strains.</title>
        <authorList>
            <person name="Liu X.Y."/>
            <person name="Li C.X."/>
            <person name="Xu J.H."/>
        </authorList>
    </citation>
    <scope>NUCLEOTIDE SEQUENCE [LARGE SCALE GENOMIC DNA]</scope>
    <source>
        <strain evidence="1 2">OP-1</strain>
    </source>
</reference>
<gene>
    <name evidence="1" type="ORF">BG60_37850</name>
</gene>